<protein>
    <submittedName>
        <fullName evidence="1">Uncharacterized protein</fullName>
    </submittedName>
</protein>
<accession>A0AA36NDW6</accession>
<name>A0AA36NDW6_9DINO</name>
<evidence type="ECO:0000313" key="1">
    <source>
        <dbReference type="EMBL" id="CAJ1399771.1"/>
    </source>
</evidence>
<organism evidence="1 2">
    <name type="scientific">Effrenium voratum</name>
    <dbReference type="NCBI Taxonomy" id="2562239"/>
    <lineage>
        <taxon>Eukaryota</taxon>
        <taxon>Sar</taxon>
        <taxon>Alveolata</taxon>
        <taxon>Dinophyceae</taxon>
        <taxon>Suessiales</taxon>
        <taxon>Symbiodiniaceae</taxon>
        <taxon>Effrenium</taxon>
    </lineage>
</organism>
<sequence length="161" mass="18224">MNGGAAETRLTETGWNAYFHGFHAMVPIMYIAHGKQSLPQKCSAALTVCHNVCIGRQAKVIRFLCCKLNMHEAFDRWIQSCTGNRWRRLPQAVDVLLLPDAARPWHNPWEGRRATGLATGNQFNVIPARSFNTTVCICPTSDPLLDLNTLKIRRFSRQCRT</sequence>
<evidence type="ECO:0000313" key="2">
    <source>
        <dbReference type="Proteomes" id="UP001178507"/>
    </source>
</evidence>
<comment type="caution">
    <text evidence="1">The sequence shown here is derived from an EMBL/GenBank/DDBJ whole genome shotgun (WGS) entry which is preliminary data.</text>
</comment>
<dbReference type="EMBL" id="CAUJNA010003348">
    <property type="protein sequence ID" value="CAJ1399771.1"/>
    <property type="molecule type" value="Genomic_DNA"/>
</dbReference>
<proteinExistence type="predicted"/>
<keyword evidence="2" id="KW-1185">Reference proteome</keyword>
<gene>
    <name evidence="1" type="ORF">EVOR1521_LOCUS23247</name>
</gene>
<dbReference type="AlphaFoldDB" id="A0AA36NDW6"/>
<dbReference type="Proteomes" id="UP001178507">
    <property type="component" value="Unassembled WGS sequence"/>
</dbReference>
<reference evidence="1" key="1">
    <citation type="submission" date="2023-08" db="EMBL/GenBank/DDBJ databases">
        <authorList>
            <person name="Chen Y."/>
            <person name="Shah S."/>
            <person name="Dougan E. K."/>
            <person name="Thang M."/>
            <person name="Chan C."/>
        </authorList>
    </citation>
    <scope>NUCLEOTIDE SEQUENCE</scope>
</reference>